<feature type="transmembrane region" description="Helical" evidence="1">
    <location>
        <begin position="33"/>
        <end position="51"/>
    </location>
</feature>
<evidence type="ECO:0000313" key="4">
    <source>
        <dbReference type="Proteomes" id="UP000054387"/>
    </source>
</evidence>
<feature type="transmembrane region" description="Helical" evidence="1">
    <location>
        <begin position="6"/>
        <end position="28"/>
    </location>
</feature>
<accession>A0A0W1RBC9</accession>
<dbReference type="InterPro" id="IPR058383">
    <property type="entry name" value="DUF8070"/>
</dbReference>
<dbReference type="Proteomes" id="UP000054387">
    <property type="component" value="Unassembled WGS sequence"/>
</dbReference>
<name>A0A0W1RBC9_9EURY</name>
<reference evidence="3 4" key="1">
    <citation type="submission" date="2015-12" db="EMBL/GenBank/DDBJ databases">
        <title>Haloprofundus marisrubri gen. nov., sp. nov., an extremely halophilic archaeon isolated from the Discovery deep brine-seawater interface in the Red Sea.</title>
        <authorList>
            <person name="Zhang G."/>
            <person name="Stingl U."/>
            <person name="Rashid M."/>
        </authorList>
    </citation>
    <scope>NUCLEOTIDE SEQUENCE [LARGE SCALE GENOMIC DNA]</scope>
    <source>
        <strain evidence="3 4">SB9</strain>
    </source>
</reference>
<feature type="domain" description="DUF8070" evidence="2">
    <location>
        <begin position="1"/>
        <end position="106"/>
    </location>
</feature>
<dbReference type="RefSeq" id="WP_058580789.1">
    <property type="nucleotide sequence ID" value="NZ_LOPU01000016.1"/>
</dbReference>
<dbReference type="AlphaFoldDB" id="A0A0W1RBC9"/>
<protein>
    <recommendedName>
        <fullName evidence="2">DUF8070 domain-containing protein</fullName>
    </recommendedName>
</protein>
<keyword evidence="1" id="KW-1133">Transmembrane helix</keyword>
<evidence type="ECO:0000259" key="2">
    <source>
        <dbReference type="Pfam" id="PF26267"/>
    </source>
</evidence>
<dbReference type="EMBL" id="LOPU01000016">
    <property type="protein sequence ID" value="KTG10990.1"/>
    <property type="molecule type" value="Genomic_DNA"/>
</dbReference>
<keyword evidence="1" id="KW-0812">Transmembrane</keyword>
<gene>
    <name evidence="3" type="ORF">AUR64_07435</name>
</gene>
<organism evidence="3 4">
    <name type="scientific">Haloprofundus marisrubri</name>
    <dbReference type="NCBI Taxonomy" id="1514971"/>
    <lineage>
        <taxon>Archaea</taxon>
        <taxon>Methanobacteriati</taxon>
        <taxon>Methanobacteriota</taxon>
        <taxon>Stenosarchaea group</taxon>
        <taxon>Halobacteria</taxon>
        <taxon>Halobacteriales</taxon>
        <taxon>Haloferacaceae</taxon>
        <taxon>Haloprofundus</taxon>
    </lineage>
</organism>
<evidence type="ECO:0000313" key="3">
    <source>
        <dbReference type="EMBL" id="KTG10990.1"/>
    </source>
</evidence>
<sequence length="110" mass="11050">MNWSLLLGGTVRYTLLYGGSSVAVVALVTRSQIAALLLAATGGALVLFALGRNSGTNYAVVASNADSAGFAGTVMDPGKAGFGGSMRLFFYGLGLLVFGAVALVALAVFL</sequence>
<dbReference type="STRING" id="1514971.AUR64_07435"/>
<keyword evidence="4" id="KW-1185">Reference proteome</keyword>
<dbReference type="OrthoDB" id="248571at2157"/>
<dbReference type="Pfam" id="PF26267">
    <property type="entry name" value="DUF8070"/>
    <property type="match status" value="1"/>
</dbReference>
<comment type="caution">
    <text evidence="3">The sequence shown here is derived from an EMBL/GenBank/DDBJ whole genome shotgun (WGS) entry which is preliminary data.</text>
</comment>
<proteinExistence type="predicted"/>
<keyword evidence="1" id="KW-0472">Membrane</keyword>
<evidence type="ECO:0000256" key="1">
    <source>
        <dbReference type="SAM" id="Phobius"/>
    </source>
</evidence>
<feature type="transmembrane region" description="Helical" evidence="1">
    <location>
        <begin position="88"/>
        <end position="109"/>
    </location>
</feature>